<proteinExistence type="predicted"/>
<dbReference type="OrthoDB" id="9790409at2"/>
<evidence type="ECO:0000313" key="3">
    <source>
        <dbReference type="Proteomes" id="UP000038083"/>
    </source>
</evidence>
<dbReference type="AlphaFoldDB" id="A0A0B7HPV5"/>
<evidence type="ECO:0000313" key="2">
    <source>
        <dbReference type="EMBL" id="CEN42021.1"/>
    </source>
</evidence>
<dbReference type="Pfam" id="PF20398">
    <property type="entry name" value="DUF6691"/>
    <property type="match status" value="1"/>
</dbReference>
<dbReference type="EMBL" id="CDOG01000089">
    <property type="protein sequence ID" value="CEN42021.1"/>
    <property type="molecule type" value="Genomic_DNA"/>
</dbReference>
<dbReference type="Proteomes" id="UP000038083">
    <property type="component" value="Unassembled WGS sequence"/>
</dbReference>
<keyword evidence="1" id="KW-1133">Transmembrane helix</keyword>
<accession>A0A0B7HPV5</accession>
<feature type="transmembrane region" description="Helical" evidence="1">
    <location>
        <begin position="38"/>
        <end position="58"/>
    </location>
</feature>
<dbReference type="InterPro" id="IPR046513">
    <property type="entry name" value="DUF6691"/>
</dbReference>
<feature type="transmembrane region" description="Helical" evidence="1">
    <location>
        <begin position="79"/>
        <end position="98"/>
    </location>
</feature>
<name>A0A0B7HPV5_9FLAO</name>
<feature type="transmembrane region" description="Helical" evidence="1">
    <location>
        <begin position="7"/>
        <end position="26"/>
    </location>
</feature>
<gene>
    <name evidence="2" type="ORF">CCYN74_90023</name>
</gene>
<feature type="transmembrane region" description="Helical" evidence="1">
    <location>
        <begin position="104"/>
        <end position="131"/>
    </location>
</feature>
<evidence type="ECO:0000256" key="1">
    <source>
        <dbReference type="SAM" id="Phobius"/>
    </source>
</evidence>
<sequence length="137" mass="15324">MKNLIYISLGIIFGIIMYKTETASWFRIYEMFHFQSFHMYGFIGGALVIGILGIQWIKRTGEKDFEGNPIVIQPKERKIARYLIGGTFFGLGWALVGACPGPMFVLLGAGVWSILIAIIGALIGTYLYGVFKDKLPH</sequence>
<reference evidence="2 3" key="1">
    <citation type="submission" date="2015-01" db="EMBL/GenBank/DDBJ databases">
        <authorList>
            <person name="MANFREDI Pablo"/>
        </authorList>
    </citation>
    <scope>NUCLEOTIDE SEQUENCE [LARGE SCALE GENOMIC DNA]</scope>
    <source>
        <strain evidence="2 3">Ccy74</strain>
    </source>
</reference>
<keyword evidence="1" id="KW-0472">Membrane</keyword>
<organism evidence="2 3">
    <name type="scientific">Capnocytophaga cynodegmi</name>
    <dbReference type="NCBI Taxonomy" id="28189"/>
    <lineage>
        <taxon>Bacteria</taxon>
        <taxon>Pseudomonadati</taxon>
        <taxon>Bacteroidota</taxon>
        <taxon>Flavobacteriia</taxon>
        <taxon>Flavobacteriales</taxon>
        <taxon>Flavobacteriaceae</taxon>
        <taxon>Capnocytophaga</taxon>
    </lineage>
</organism>
<dbReference type="RefSeq" id="WP_018280014.1">
    <property type="nucleotide sequence ID" value="NZ_BOQH01000001.1"/>
</dbReference>
<keyword evidence="1" id="KW-0812">Transmembrane</keyword>
<protein>
    <submittedName>
        <fullName evidence="2">Uncharacterized protein</fullName>
    </submittedName>
</protein>